<comment type="caution">
    <text evidence="2">The sequence shown here is derived from an EMBL/GenBank/DDBJ whole genome shotgun (WGS) entry which is preliminary data.</text>
</comment>
<gene>
    <name evidence="2" type="ORF">CSOJ01_08291</name>
</gene>
<evidence type="ECO:0000256" key="1">
    <source>
        <dbReference type="SAM" id="MobiDB-lite"/>
    </source>
</evidence>
<dbReference type="Proteomes" id="UP000652219">
    <property type="component" value="Unassembled WGS sequence"/>
</dbReference>
<accession>A0A8H6J6K0</accession>
<keyword evidence="3" id="KW-1185">Reference proteome</keyword>
<reference evidence="2 3" key="1">
    <citation type="journal article" date="2020" name="Phytopathology">
        <title>Genome Sequence Resources of Colletotrichum truncatum, C. plurivorum, C. musicola, and C. sojae: Four Species Pathogenic to Soybean (Glycine max).</title>
        <authorList>
            <person name="Rogerio F."/>
            <person name="Boufleur T.R."/>
            <person name="Ciampi-Guillardi M."/>
            <person name="Sukno S.A."/>
            <person name="Thon M.R."/>
            <person name="Massola Junior N.S."/>
            <person name="Baroncelli R."/>
        </authorList>
    </citation>
    <scope>NUCLEOTIDE SEQUENCE [LARGE SCALE GENOMIC DNA]</scope>
    <source>
        <strain evidence="2 3">LFN0009</strain>
    </source>
</reference>
<evidence type="ECO:0000313" key="2">
    <source>
        <dbReference type="EMBL" id="KAF6807253.1"/>
    </source>
</evidence>
<protein>
    <submittedName>
        <fullName evidence="2">Uncharacterized protein</fullName>
    </submittedName>
</protein>
<sequence length="163" mass="17914">MNLEMRGDETDRDGTNDIIISPSSCPDLFTELQPPRQDLMLSIDPVEAELPNPKQSVISTVSGRTAIYFSPARDVAEMEAWEANNDCLLEGGLGTVEDKRELVSYVLTRKPDADCRAAILGRAAALSLRLASMPFLEDLVSPNMLEATIHPDPNNAPSRWYPA</sequence>
<feature type="compositionally biased region" description="Basic and acidic residues" evidence="1">
    <location>
        <begin position="1"/>
        <end position="15"/>
    </location>
</feature>
<feature type="region of interest" description="Disordered" evidence="1">
    <location>
        <begin position="1"/>
        <end position="20"/>
    </location>
</feature>
<dbReference type="AlphaFoldDB" id="A0A8H6J6K0"/>
<organism evidence="2 3">
    <name type="scientific">Colletotrichum sojae</name>
    <dbReference type="NCBI Taxonomy" id="2175907"/>
    <lineage>
        <taxon>Eukaryota</taxon>
        <taxon>Fungi</taxon>
        <taxon>Dikarya</taxon>
        <taxon>Ascomycota</taxon>
        <taxon>Pezizomycotina</taxon>
        <taxon>Sordariomycetes</taxon>
        <taxon>Hypocreomycetidae</taxon>
        <taxon>Glomerellales</taxon>
        <taxon>Glomerellaceae</taxon>
        <taxon>Colletotrichum</taxon>
        <taxon>Colletotrichum orchidearum species complex</taxon>
    </lineage>
</organism>
<name>A0A8H6J6K0_9PEZI</name>
<dbReference type="EMBL" id="WIGN01000141">
    <property type="protein sequence ID" value="KAF6807253.1"/>
    <property type="molecule type" value="Genomic_DNA"/>
</dbReference>
<evidence type="ECO:0000313" key="3">
    <source>
        <dbReference type="Proteomes" id="UP000652219"/>
    </source>
</evidence>
<proteinExistence type="predicted"/>